<sequence length="129" mass="14913">MTKELMVDWIKSCVFHKRDIQEAYLIVDSWSSFRDIDRIKEAAPEDDEWESIKAIKINDDSDLKDLFPDDHVLFLSDYFSPKRQAKLYGTAGFELVLLLTAYLVLCGAIVLRTLQLSTAVLLDYAFEED</sequence>
<feature type="transmembrane region" description="Helical" evidence="1">
    <location>
        <begin position="87"/>
        <end position="111"/>
    </location>
</feature>
<reference evidence="4" key="2">
    <citation type="submission" date="2019-09" db="UniProtKB">
        <authorList>
            <consortium name="WormBaseParasite"/>
        </authorList>
    </citation>
    <scope>IDENTIFICATION</scope>
</reference>
<keyword evidence="1" id="KW-0472">Membrane</keyword>
<name>A0A183FD24_HELPZ</name>
<dbReference type="OrthoDB" id="5876883at2759"/>
<proteinExistence type="predicted"/>
<evidence type="ECO:0000313" key="3">
    <source>
        <dbReference type="Proteomes" id="UP000050761"/>
    </source>
</evidence>
<dbReference type="Proteomes" id="UP000050761">
    <property type="component" value="Unassembled WGS sequence"/>
</dbReference>
<evidence type="ECO:0000313" key="4">
    <source>
        <dbReference type="WBParaSite" id="HPBE_0000408001-mRNA-1"/>
    </source>
</evidence>
<dbReference type="WBParaSite" id="HPBE_0000408001-mRNA-1">
    <property type="protein sequence ID" value="HPBE_0000408001-mRNA-1"/>
    <property type="gene ID" value="HPBE_0000408001"/>
</dbReference>
<keyword evidence="1" id="KW-0812">Transmembrane</keyword>
<evidence type="ECO:0000256" key="1">
    <source>
        <dbReference type="SAM" id="Phobius"/>
    </source>
</evidence>
<evidence type="ECO:0000313" key="2">
    <source>
        <dbReference type="EMBL" id="VDO60010.1"/>
    </source>
</evidence>
<accession>A0A183FD24</accession>
<keyword evidence="1" id="KW-1133">Transmembrane helix</keyword>
<dbReference type="AlphaFoldDB" id="A0A183FD24"/>
<gene>
    <name evidence="2" type="ORF">HPBE_LOCUS4081</name>
</gene>
<accession>A0A3P7WG05</accession>
<organism evidence="3 4">
    <name type="scientific">Heligmosomoides polygyrus</name>
    <name type="common">Parasitic roundworm</name>
    <dbReference type="NCBI Taxonomy" id="6339"/>
    <lineage>
        <taxon>Eukaryota</taxon>
        <taxon>Metazoa</taxon>
        <taxon>Ecdysozoa</taxon>
        <taxon>Nematoda</taxon>
        <taxon>Chromadorea</taxon>
        <taxon>Rhabditida</taxon>
        <taxon>Rhabditina</taxon>
        <taxon>Rhabditomorpha</taxon>
        <taxon>Strongyloidea</taxon>
        <taxon>Heligmosomidae</taxon>
        <taxon>Heligmosomoides</taxon>
    </lineage>
</organism>
<dbReference type="EMBL" id="UZAH01025271">
    <property type="protein sequence ID" value="VDO60010.1"/>
    <property type="molecule type" value="Genomic_DNA"/>
</dbReference>
<keyword evidence="3" id="KW-1185">Reference proteome</keyword>
<protein>
    <submittedName>
        <fullName evidence="4">DDE-1 domain-containing protein</fullName>
    </submittedName>
</protein>
<reference evidence="2 3" key="1">
    <citation type="submission" date="2018-11" db="EMBL/GenBank/DDBJ databases">
        <authorList>
            <consortium name="Pathogen Informatics"/>
        </authorList>
    </citation>
    <scope>NUCLEOTIDE SEQUENCE [LARGE SCALE GENOMIC DNA]</scope>
</reference>